<dbReference type="AlphaFoldDB" id="A0A9N9GP71"/>
<evidence type="ECO:0000256" key="1">
    <source>
        <dbReference type="ARBA" id="ARBA00004123"/>
    </source>
</evidence>
<dbReference type="PANTHER" id="PTHR46481:SF10">
    <property type="entry name" value="ZINC FINGER BED DOMAIN-CONTAINING PROTEIN 39"/>
    <property type="match status" value="1"/>
</dbReference>
<evidence type="ECO:0000313" key="7">
    <source>
        <dbReference type="EMBL" id="CAG8615920.1"/>
    </source>
</evidence>
<protein>
    <submittedName>
        <fullName evidence="7">5256_t:CDS:1</fullName>
    </submittedName>
</protein>
<dbReference type="OrthoDB" id="2445862at2759"/>
<evidence type="ECO:0000256" key="3">
    <source>
        <dbReference type="ARBA" id="ARBA00022771"/>
    </source>
</evidence>
<proteinExistence type="predicted"/>
<evidence type="ECO:0000256" key="2">
    <source>
        <dbReference type="ARBA" id="ARBA00022723"/>
    </source>
</evidence>
<dbReference type="SUPFAM" id="SSF53098">
    <property type="entry name" value="Ribonuclease H-like"/>
    <property type="match status" value="1"/>
</dbReference>
<dbReference type="GO" id="GO:0008270">
    <property type="term" value="F:zinc ion binding"/>
    <property type="evidence" value="ECO:0007669"/>
    <property type="project" value="UniProtKB-KW"/>
</dbReference>
<sequence length="403" mass="46600">MTQMRADLKNIYPNIIPIHCCLHAFNLLAKDISAFPPLQKVIKNNQKLVNFFTSSYIWLRTLQEWQKKEKIQHSLTTFCETRWYSLAKVCLGVKAFEKGFQQCIDLSGTSNYPTIRMEIQDIVTNRHHFADNDILIKVLIPIVDAIGRLESKDTTLADIFKELLNIHCTISTINIPIDEFKNHTLTAIDKRAQQMSGDSIIKASLELAKAWNFNKREATLLFKELINYKNDDAPFDNQKNIKDINPRIFWTRFTEGSPLLRRFAMKIFAIVPHTATIERLFSSLGIIKTKVRNRISPTLMGMLGMLRHDLQQRLPEKKSKAKDKNFINNDIEDTEDINIEYFFEEDFNEEFLQINVEPSNPLRELPRRTTVYDNLGNQSQVLYSDALTLSLAKDVTLTNGQAV</sequence>
<feature type="domain" description="HAT C-terminal dimerisation" evidence="6">
    <location>
        <begin position="227"/>
        <end position="304"/>
    </location>
</feature>
<accession>A0A9N9GP71</accession>
<comment type="caution">
    <text evidence="7">The sequence shown here is derived from an EMBL/GenBank/DDBJ whole genome shotgun (WGS) entry which is preliminary data.</text>
</comment>
<dbReference type="Proteomes" id="UP000789342">
    <property type="component" value="Unassembled WGS sequence"/>
</dbReference>
<gene>
    <name evidence="7" type="ORF">AMORRO_LOCUS8440</name>
</gene>
<evidence type="ECO:0000256" key="5">
    <source>
        <dbReference type="ARBA" id="ARBA00023242"/>
    </source>
</evidence>
<evidence type="ECO:0000259" key="6">
    <source>
        <dbReference type="Pfam" id="PF05699"/>
    </source>
</evidence>
<keyword evidence="2" id="KW-0479">Metal-binding</keyword>
<dbReference type="Pfam" id="PF05699">
    <property type="entry name" value="Dimer_Tnp_hAT"/>
    <property type="match status" value="1"/>
</dbReference>
<keyword evidence="5" id="KW-0539">Nucleus</keyword>
<dbReference type="InterPro" id="IPR052035">
    <property type="entry name" value="ZnF_BED_domain_contain"/>
</dbReference>
<dbReference type="GO" id="GO:0046983">
    <property type="term" value="F:protein dimerization activity"/>
    <property type="evidence" value="ECO:0007669"/>
    <property type="project" value="InterPro"/>
</dbReference>
<dbReference type="InterPro" id="IPR008906">
    <property type="entry name" value="HATC_C_dom"/>
</dbReference>
<organism evidence="7 8">
    <name type="scientific">Acaulospora morrowiae</name>
    <dbReference type="NCBI Taxonomy" id="94023"/>
    <lineage>
        <taxon>Eukaryota</taxon>
        <taxon>Fungi</taxon>
        <taxon>Fungi incertae sedis</taxon>
        <taxon>Mucoromycota</taxon>
        <taxon>Glomeromycotina</taxon>
        <taxon>Glomeromycetes</taxon>
        <taxon>Diversisporales</taxon>
        <taxon>Acaulosporaceae</taxon>
        <taxon>Acaulospora</taxon>
    </lineage>
</organism>
<dbReference type="EMBL" id="CAJVPV010007193">
    <property type="protein sequence ID" value="CAG8615920.1"/>
    <property type="molecule type" value="Genomic_DNA"/>
</dbReference>
<keyword evidence="3" id="KW-0863">Zinc-finger</keyword>
<comment type="subcellular location">
    <subcellularLocation>
        <location evidence="1">Nucleus</location>
    </subcellularLocation>
</comment>
<keyword evidence="4" id="KW-0862">Zinc</keyword>
<dbReference type="InterPro" id="IPR012337">
    <property type="entry name" value="RNaseH-like_sf"/>
</dbReference>
<evidence type="ECO:0000313" key="8">
    <source>
        <dbReference type="Proteomes" id="UP000789342"/>
    </source>
</evidence>
<name>A0A9N9GP71_9GLOM</name>
<dbReference type="GO" id="GO:0005634">
    <property type="term" value="C:nucleus"/>
    <property type="evidence" value="ECO:0007669"/>
    <property type="project" value="UniProtKB-SubCell"/>
</dbReference>
<evidence type="ECO:0000256" key="4">
    <source>
        <dbReference type="ARBA" id="ARBA00022833"/>
    </source>
</evidence>
<dbReference type="PANTHER" id="PTHR46481">
    <property type="entry name" value="ZINC FINGER BED DOMAIN-CONTAINING PROTEIN 4"/>
    <property type="match status" value="1"/>
</dbReference>
<keyword evidence="8" id="KW-1185">Reference proteome</keyword>
<reference evidence="7" key="1">
    <citation type="submission" date="2021-06" db="EMBL/GenBank/DDBJ databases">
        <authorList>
            <person name="Kallberg Y."/>
            <person name="Tangrot J."/>
            <person name="Rosling A."/>
        </authorList>
    </citation>
    <scope>NUCLEOTIDE SEQUENCE</scope>
    <source>
        <strain evidence="7">CL551</strain>
    </source>
</reference>